<organism evidence="1 2">
    <name type="scientific">Rotaria magnacalcarata</name>
    <dbReference type="NCBI Taxonomy" id="392030"/>
    <lineage>
        <taxon>Eukaryota</taxon>
        <taxon>Metazoa</taxon>
        <taxon>Spiralia</taxon>
        <taxon>Gnathifera</taxon>
        <taxon>Rotifera</taxon>
        <taxon>Eurotatoria</taxon>
        <taxon>Bdelloidea</taxon>
        <taxon>Philodinida</taxon>
        <taxon>Philodinidae</taxon>
        <taxon>Rotaria</taxon>
    </lineage>
</organism>
<dbReference type="EMBL" id="CAJOBG010013511">
    <property type="protein sequence ID" value="CAF4294289.1"/>
    <property type="molecule type" value="Genomic_DNA"/>
</dbReference>
<gene>
    <name evidence="1" type="ORF">OVN521_LOCUS31047</name>
</gene>
<feature type="non-terminal residue" evidence="1">
    <location>
        <position position="1"/>
    </location>
</feature>
<name>A0A820HDU6_9BILA</name>
<protein>
    <submittedName>
        <fullName evidence="1">Uncharacterized protein</fullName>
    </submittedName>
</protein>
<reference evidence="1" key="1">
    <citation type="submission" date="2021-02" db="EMBL/GenBank/DDBJ databases">
        <authorList>
            <person name="Nowell W R."/>
        </authorList>
    </citation>
    <scope>NUCLEOTIDE SEQUENCE</scope>
</reference>
<accession>A0A820HDU6</accession>
<evidence type="ECO:0000313" key="1">
    <source>
        <dbReference type="EMBL" id="CAF4294289.1"/>
    </source>
</evidence>
<dbReference type="Gene3D" id="1.10.510.10">
    <property type="entry name" value="Transferase(Phosphotransferase) domain 1"/>
    <property type="match status" value="1"/>
</dbReference>
<dbReference type="Proteomes" id="UP000663866">
    <property type="component" value="Unassembled WGS sequence"/>
</dbReference>
<dbReference type="InterPro" id="IPR011009">
    <property type="entry name" value="Kinase-like_dom_sf"/>
</dbReference>
<sequence length="26" mass="3250">NHQNRYTCRVVTLWYRPPELLLGKEY</sequence>
<proteinExistence type="predicted"/>
<dbReference type="SUPFAM" id="SSF56112">
    <property type="entry name" value="Protein kinase-like (PK-like)"/>
    <property type="match status" value="1"/>
</dbReference>
<keyword evidence="2" id="KW-1185">Reference proteome</keyword>
<evidence type="ECO:0000313" key="2">
    <source>
        <dbReference type="Proteomes" id="UP000663866"/>
    </source>
</evidence>
<comment type="caution">
    <text evidence="1">The sequence shown here is derived from an EMBL/GenBank/DDBJ whole genome shotgun (WGS) entry which is preliminary data.</text>
</comment>
<dbReference type="AlphaFoldDB" id="A0A820HDU6"/>